<dbReference type="InterPro" id="IPR029058">
    <property type="entry name" value="AB_hydrolase_fold"/>
</dbReference>
<dbReference type="Gene3D" id="3.40.50.1820">
    <property type="entry name" value="alpha/beta hydrolase"/>
    <property type="match status" value="2"/>
</dbReference>
<evidence type="ECO:0000256" key="1">
    <source>
        <dbReference type="SAM" id="MobiDB-lite"/>
    </source>
</evidence>
<evidence type="ECO:0000259" key="2">
    <source>
        <dbReference type="Pfam" id="PF00135"/>
    </source>
</evidence>
<evidence type="ECO:0000313" key="3">
    <source>
        <dbReference type="EMBL" id="THU76180.1"/>
    </source>
</evidence>
<dbReference type="InterPro" id="IPR002018">
    <property type="entry name" value="CarbesteraseB"/>
</dbReference>
<feature type="non-terminal residue" evidence="3">
    <location>
        <position position="1"/>
    </location>
</feature>
<proteinExistence type="predicted"/>
<reference evidence="3 4" key="1">
    <citation type="journal article" date="2019" name="Nat. Ecol. Evol.">
        <title>Megaphylogeny resolves global patterns of mushroom evolution.</title>
        <authorList>
            <person name="Varga T."/>
            <person name="Krizsan K."/>
            <person name="Foldi C."/>
            <person name="Dima B."/>
            <person name="Sanchez-Garcia M."/>
            <person name="Sanchez-Ramirez S."/>
            <person name="Szollosi G.J."/>
            <person name="Szarkandi J.G."/>
            <person name="Papp V."/>
            <person name="Albert L."/>
            <person name="Andreopoulos W."/>
            <person name="Angelini C."/>
            <person name="Antonin V."/>
            <person name="Barry K.W."/>
            <person name="Bougher N.L."/>
            <person name="Buchanan P."/>
            <person name="Buyck B."/>
            <person name="Bense V."/>
            <person name="Catcheside P."/>
            <person name="Chovatia M."/>
            <person name="Cooper J."/>
            <person name="Damon W."/>
            <person name="Desjardin D."/>
            <person name="Finy P."/>
            <person name="Geml J."/>
            <person name="Haridas S."/>
            <person name="Hughes K."/>
            <person name="Justo A."/>
            <person name="Karasinski D."/>
            <person name="Kautmanova I."/>
            <person name="Kiss B."/>
            <person name="Kocsube S."/>
            <person name="Kotiranta H."/>
            <person name="LaButti K.M."/>
            <person name="Lechner B.E."/>
            <person name="Liimatainen K."/>
            <person name="Lipzen A."/>
            <person name="Lukacs Z."/>
            <person name="Mihaltcheva S."/>
            <person name="Morgado L.N."/>
            <person name="Niskanen T."/>
            <person name="Noordeloos M.E."/>
            <person name="Ohm R.A."/>
            <person name="Ortiz-Santana B."/>
            <person name="Ovrebo C."/>
            <person name="Racz N."/>
            <person name="Riley R."/>
            <person name="Savchenko A."/>
            <person name="Shiryaev A."/>
            <person name="Soop K."/>
            <person name="Spirin V."/>
            <person name="Szebenyi C."/>
            <person name="Tomsovsky M."/>
            <person name="Tulloss R.E."/>
            <person name="Uehling J."/>
            <person name="Grigoriev I.V."/>
            <person name="Vagvolgyi C."/>
            <person name="Papp T."/>
            <person name="Martin F.M."/>
            <person name="Miettinen O."/>
            <person name="Hibbett D.S."/>
            <person name="Nagy L.G."/>
        </authorList>
    </citation>
    <scope>NUCLEOTIDE SEQUENCE [LARGE SCALE GENOMIC DNA]</scope>
    <source>
        <strain evidence="3 4">CBS 962.96</strain>
    </source>
</reference>
<dbReference type="InterPro" id="IPR019819">
    <property type="entry name" value="Carboxylesterase_B_CS"/>
</dbReference>
<dbReference type="PANTHER" id="PTHR11559">
    <property type="entry name" value="CARBOXYLESTERASE"/>
    <property type="match status" value="1"/>
</dbReference>
<dbReference type="SUPFAM" id="SSF53474">
    <property type="entry name" value="alpha/beta-Hydrolases"/>
    <property type="match status" value="1"/>
</dbReference>
<feature type="region of interest" description="Disordered" evidence="1">
    <location>
        <begin position="64"/>
        <end position="86"/>
    </location>
</feature>
<protein>
    <submittedName>
        <fullName evidence="3">Alpha/beta-hydrolase</fullName>
    </submittedName>
</protein>
<dbReference type="AlphaFoldDB" id="A0A4S8KKZ8"/>
<dbReference type="Proteomes" id="UP000297245">
    <property type="component" value="Unassembled WGS sequence"/>
</dbReference>
<dbReference type="Pfam" id="PF00135">
    <property type="entry name" value="COesterase"/>
    <property type="match status" value="1"/>
</dbReference>
<organism evidence="3 4">
    <name type="scientific">Dendrothele bispora (strain CBS 962.96)</name>
    <dbReference type="NCBI Taxonomy" id="1314807"/>
    <lineage>
        <taxon>Eukaryota</taxon>
        <taxon>Fungi</taxon>
        <taxon>Dikarya</taxon>
        <taxon>Basidiomycota</taxon>
        <taxon>Agaricomycotina</taxon>
        <taxon>Agaricomycetes</taxon>
        <taxon>Agaricomycetidae</taxon>
        <taxon>Agaricales</taxon>
        <taxon>Agaricales incertae sedis</taxon>
        <taxon>Dendrothele</taxon>
    </lineage>
</organism>
<dbReference type="PROSITE" id="PS00941">
    <property type="entry name" value="CARBOXYLESTERASE_B_2"/>
    <property type="match status" value="1"/>
</dbReference>
<dbReference type="GO" id="GO:0016787">
    <property type="term" value="F:hydrolase activity"/>
    <property type="evidence" value="ECO:0007669"/>
    <property type="project" value="UniProtKB-KW"/>
</dbReference>
<feature type="domain" description="Carboxylesterase type B" evidence="2">
    <location>
        <begin position="33"/>
        <end position="208"/>
    </location>
</feature>
<sequence>TFSEFAMQNLLLVNFQFQFTRILLLNGALIFRTGSLRWKAPQSPESVPGIQLANSQPPMCFQAGGGMASESPFRNSSSNHQKRDADENLLPEDEDCLFLNIYVPGSQYKDATGKNNDTDPGGFPVVVWIHGGGYHFGSAANSSLPGNTIGGYDGEDLLRISNDRTIVVVIQYRLGLFGFLAGETVKNNGNLNAGLLDQQFALQWVQQHGLFPTLSEETVTDVVETYSGSNSTAHMSVFDIAAQIYSDSTYNCPTYYLLDAFQGLSYKGLFAIPPALHGDDVFYYFTSLNRSSPPVYNNTDFDKAFSQSFLAFATSEELDPNDKFDENILPEWPLWNGSAVNDMPQEMMFNRTEDFKPVVQVFETDENLLRRCGFWRSITVETSQCNESLVPLVLIKFSISIDTIFELNSNTVF</sequence>
<dbReference type="EMBL" id="ML181105">
    <property type="protein sequence ID" value="THU76180.1"/>
    <property type="molecule type" value="Genomic_DNA"/>
</dbReference>
<dbReference type="OrthoDB" id="408631at2759"/>
<keyword evidence="3" id="KW-0378">Hydrolase</keyword>
<gene>
    <name evidence="3" type="ORF">K435DRAFT_813643</name>
</gene>
<dbReference type="InterPro" id="IPR050309">
    <property type="entry name" value="Type-B_Carboxylest/Lipase"/>
</dbReference>
<accession>A0A4S8KKZ8</accession>
<name>A0A4S8KKZ8_DENBC</name>
<keyword evidence="4" id="KW-1185">Reference proteome</keyword>
<evidence type="ECO:0000313" key="4">
    <source>
        <dbReference type="Proteomes" id="UP000297245"/>
    </source>
</evidence>